<reference evidence="3" key="1">
    <citation type="journal article" date="2004" name="Nature">
        <title>Genome duplication in the teleost fish Tetraodon nigroviridis reveals the early vertebrate proto-karyotype.</title>
        <authorList>
            <person name="Jaillon O."/>
            <person name="Aury J.-M."/>
            <person name="Brunet F."/>
            <person name="Petit J.-L."/>
            <person name="Stange-Thomann N."/>
            <person name="Mauceli E."/>
            <person name="Bouneau L."/>
            <person name="Fischer C."/>
            <person name="Ozouf-Costaz C."/>
            <person name="Bernot A."/>
            <person name="Nicaud S."/>
            <person name="Jaffe D."/>
            <person name="Fisher S."/>
            <person name="Lutfalla G."/>
            <person name="Dossat C."/>
            <person name="Segurens B."/>
            <person name="Dasilva C."/>
            <person name="Salanoubat M."/>
            <person name="Levy M."/>
            <person name="Boudet N."/>
            <person name="Castellano S."/>
            <person name="Anthouard V."/>
            <person name="Jubin C."/>
            <person name="Castelli V."/>
            <person name="Katinka M."/>
            <person name="Vacherie B."/>
            <person name="Biemont C."/>
            <person name="Skalli Z."/>
            <person name="Cattolico L."/>
            <person name="Poulain J."/>
            <person name="De Berardinis V."/>
            <person name="Cruaud C."/>
            <person name="Duprat S."/>
            <person name="Brottier P."/>
            <person name="Coutanceau J.-P."/>
            <person name="Gouzy J."/>
            <person name="Parra G."/>
            <person name="Lardier G."/>
            <person name="Chapple C."/>
            <person name="McKernan K.J."/>
            <person name="McEwan P."/>
            <person name="Bosak S."/>
            <person name="Kellis M."/>
            <person name="Volff J.-N."/>
            <person name="Guigo R."/>
            <person name="Zody M.C."/>
            <person name="Mesirov J."/>
            <person name="Lindblad-Toh K."/>
            <person name="Birren B."/>
            <person name="Nusbaum C."/>
            <person name="Kahn D."/>
            <person name="Robinson-Rechavi M."/>
            <person name="Laudet V."/>
            <person name="Schachter V."/>
            <person name="Quetier F."/>
            <person name="Saurin W."/>
            <person name="Scarpelli C."/>
            <person name="Wincker P."/>
            <person name="Lander E.S."/>
            <person name="Weissenbach J."/>
            <person name="Roest Crollius H."/>
        </authorList>
    </citation>
    <scope>NUCLEOTIDE SEQUENCE [LARGE SCALE GENOMIC DNA]</scope>
</reference>
<protein>
    <submittedName>
        <fullName evidence="3">Chromosome 6 SCAF14737, whole genome shotgun sequence</fullName>
    </submittedName>
</protein>
<accession>Q4S4Z3</accession>
<evidence type="ECO:0000256" key="2">
    <source>
        <dbReference type="SAM" id="MobiDB-lite"/>
    </source>
</evidence>
<dbReference type="OrthoDB" id="626167at2759"/>
<feature type="compositionally biased region" description="Polar residues" evidence="2">
    <location>
        <begin position="188"/>
        <end position="203"/>
    </location>
</feature>
<dbReference type="KEGG" id="tng:GSTEN00023966G001"/>
<organism evidence="3">
    <name type="scientific">Tetraodon nigroviridis</name>
    <name type="common">Spotted green pufferfish</name>
    <name type="synonym">Chelonodon nigroviridis</name>
    <dbReference type="NCBI Taxonomy" id="99883"/>
    <lineage>
        <taxon>Eukaryota</taxon>
        <taxon>Metazoa</taxon>
        <taxon>Chordata</taxon>
        <taxon>Craniata</taxon>
        <taxon>Vertebrata</taxon>
        <taxon>Euteleostomi</taxon>
        <taxon>Actinopterygii</taxon>
        <taxon>Neopterygii</taxon>
        <taxon>Teleostei</taxon>
        <taxon>Neoteleostei</taxon>
        <taxon>Acanthomorphata</taxon>
        <taxon>Eupercaria</taxon>
        <taxon>Tetraodontiformes</taxon>
        <taxon>Tetradontoidea</taxon>
        <taxon>Tetraodontidae</taxon>
        <taxon>Tetraodon</taxon>
    </lineage>
</organism>
<keyword evidence="1" id="KW-0175">Coiled coil</keyword>
<evidence type="ECO:0000256" key="1">
    <source>
        <dbReference type="SAM" id="Coils"/>
    </source>
</evidence>
<evidence type="ECO:0000313" key="3">
    <source>
        <dbReference type="EMBL" id="CAG04289.1"/>
    </source>
</evidence>
<dbReference type="AlphaFoldDB" id="Q4S4Z3"/>
<sequence>MGTASSLVSPGEVIEDGYGGDGGEACEIPVEVKPKARLLRSSFRRGPRVIGASFKSTGSVDLEYAAEYERLRKEYEIFRVSKNNEILSMQKKEAKLDEENKRLRAELQALQKTYQKILREKESALEAKYQAMERAATFEHDRDKVKRQFKVKQHNVCYTCALSERVSFLTNWLNGTDFQGDKRKGNSRPPTSQKRFGGQTATIAGSRDPDLRPQ</sequence>
<gene>
    <name evidence="3" type="ORF">GSTENG00023966001</name>
</gene>
<proteinExistence type="predicted"/>
<feature type="coiled-coil region" evidence="1">
    <location>
        <begin position="86"/>
        <end position="135"/>
    </location>
</feature>
<dbReference type="EMBL" id="CAAE01014737">
    <property type="protein sequence ID" value="CAG04289.1"/>
    <property type="molecule type" value="Genomic_DNA"/>
</dbReference>
<feature type="region of interest" description="Disordered" evidence="2">
    <location>
        <begin position="1"/>
        <end position="20"/>
    </location>
</feature>
<feature type="region of interest" description="Disordered" evidence="2">
    <location>
        <begin position="178"/>
        <end position="214"/>
    </location>
</feature>
<name>Q4S4Z3_TETNG</name>
<reference evidence="3" key="2">
    <citation type="submission" date="2004-02" db="EMBL/GenBank/DDBJ databases">
        <authorList>
            <consortium name="Genoscope"/>
            <consortium name="Whitehead Institute Centre for Genome Research"/>
        </authorList>
    </citation>
    <scope>NUCLEOTIDE SEQUENCE</scope>
</reference>